<dbReference type="AlphaFoldDB" id="A0A0R3CWS6"/>
<dbReference type="Pfam" id="PF00144">
    <property type="entry name" value="Beta-lactamase"/>
    <property type="match status" value="1"/>
</dbReference>
<reference evidence="3 4" key="1">
    <citation type="submission" date="2015-09" db="EMBL/GenBank/DDBJ databases">
        <title>Draft Genome Sequence of Bradyrhizobium manausense Strain BR 3351T, a Novel Symbiotic Nitrogen-Fixing Alphaproteobacterium Isolated from Brazilian Amazon Rain Forest.</title>
        <authorList>
            <person name="De Araujo J.L."/>
            <person name="Zilli J.E."/>
        </authorList>
    </citation>
    <scope>NUCLEOTIDE SEQUENCE [LARGE SCALE GENOMIC DNA]</scope>
    <source>
        <strain evidence="3 4">BR3351</strain>
    </source>
</reference>
<dbReference type="PANTHER" id="PTHR46825">
    <property type="entry name" value="D-ALANYL-D-ALANINE-CARBOXYPEPTIDASE/ENDOPEPTIDASE AMPH"/>
    <property type="match status" value="1"/>
</dbReference>
<evidence type="ECO:0000259" key="1">
    <source>
        <dbReference type="Pfam" id="PF00144"/>
    </source>
</evidence>
<feature type="domain" description="Beta-lactamase-related" evidence="1">
    <location>
        <begin position="32"/>
        <end position="349"/>
    </location>
</feature>
<dbReference type="InterPro" id="IPR050491">
    <property type="entry name" value="AmpC-like"/>
</dbReference>
<evidence type="ECO:0008006" key="5">
    <source>
        <dbReference type="Google" id="ProtNLM"/>
    </source>
</evidence>
<dbReference type="PANTHER" id="PTHR46825:SF12">
    <property type="entry name" value="PENICILLIN-BINDING PROTEIN 4"/>
    <property type="match status" value="1"/>
</dbReference>
<evidence type="ECO:0000259" key="2">
    <source>
        <dbReference type="Pfam" id="PF11954"/>
    </source>
</evidence>
<organism evidence="3 4">
    <name type="scientific">Bradyrhizobium manausense</name>
    <dbReference type="NCBI Taxonomy" id="989370"/>
    <lineage>
        <taxon>Bacteria</taxon>
        <taxon>Pseudomonadati</taxon>
        <taxon>Pseudomonadota</taxon>
        <taxon>Alphaproteobacteria</taxon>
        <taxon>Hyphomicrobiales</taxon>
        <taxon>Nitrobacteraceae</taxon>
        <taxon>Bradyrhizobium</taxon>
    </lineage>
</organism>
<dbReference type="InterPro" id="IPR012338">
    <property type="entry name" value="Beta-lactam/transpept-like"/>
</dbReference>
<protein>
    <recommendedName>
        <fullName evidence="5">Serine hydrolase</fullName>
    </recommendedName>
</protein>
<evidence type="ECO:0000313" key="3">
    <source>
        <dbReference type="EMBL" id="KRQ02022.1"/>
    </source>
</evidence>
<dbReference type="EMBL" id="LJYG01000111">
    <property type="protein sequence ID" value="KRQ02022.1"/>
    <property type="molecule type" value="Genomic_DNA"/>
</dbReference>
<sequence length="464" mass="49537">MPSPEIQRRINDVAACLKTKVVEKDDPHACQALHDRMAAYRVPGVSIAVIHNGAIEWAQGFGVAQVGGGPVTADTLFQAGSISKPVAAMAALHLVEQGKLALDSDVNQALTSWRIPASAAAPGAVVTLRELLSHTAGLTVHGFPGYAAGAPIPTLVQVLDGEKPANTAPVRLEAAPGSRWKYSGGGYTVMQQLLLDVSHQPFPKLMHDTVLAPIGMVRSTYEQPLPMELRSGAATPYKANGTPVEGGFHIYPEMAAAGLWTTPTDLARYAIEIQRSLRGDSNRVLSAEMTKQMLVAGLGNHGLGLPIGGSPENPFFSHGGIDEGFEAVLAAYEQSGDGAVIMTNAQGGQLLASEILRSIASVYGWPDFHPIVRTSVKVDPAILSTYTGIYELTPTFSLTITLEDGQLMSQAPHQRKIPLFPESQSRFFTKVVDAQLEFFATDAAQISHLVLHQNGQDMRGEKKQ</sequence>
<proteinExistence type="predicted"/>
<gene>
    <name evidence="3" type="ORF">AOQ71_36095</name>
</gene>
<comment type="caution">
    <text evidence="3">The sequence shown here is derived from an EMBL/GenBank/DDBJ whole genome shotgun (WGS) entry which is preliminary data.</text>
</comment>
<dbReference type="SUPFAM" id="SSF56601">
    <property type="entry name" value="beta-lactamase/transpeptidase-like"/>
    <property type="match status" value="1"/>
</dbReference>
<name>A0A0R3CWS6_9BRAD</name>
<dbReference type="InterPro" id="IPR021860">
    <property type="entry name" value="Peptidase_S12_Pab87-rel_C"/>
</dbReference>
<dbReference type="InterPro" id="IPR001466">
    <property type="entry name" value="Beta-lactam-related"/>
</dbReference>
<keyword evidence="4" id="KW-1185">Reference proteome</keyword>
<feature type="domain" description="Peptidase S12 Pab87-related C-terminal" evidence="2">
    <location>
        <begin position="375"/>
        <end position="461"/>
    </location>
</feature>
<evidence type="ECO:0000313" key="4">
    <source>
        <dbReference type="Proteomes" id="UP000051936"/>
    </source>
</evidence>
<accession>A0A0R3CWS6</accession>
<dbReference type="Proteomes" id="UP000051936">
    <property type="component" value="Unassembled WGS sequence"/>
</dbReference>
<dbReference type="Gene3D" id="3.40.710.10">
    <property type="entry name" value="DD-peptidase/beta-lactamase superfamily"/>
    <property type="match status" value="1"/>
</dbReference>
<dbReference type="Pfam" id="PF11954">
    <property type="entry name" value="DUF3471"/>
    <property type="match status" value="1"/>
</dbReference>
<dbReference type="STRING" id="989370.AOQ71_36095"/>